<dbReference type="EMBL" id="BSDD01000002">
    <property type="protein sequence ID" value="GLH69978.1"/>
    <property type="molecule type" value="Genomic_DNA"/>
</dbReference>
<organism evidence="1 2">
    <name type="scientific">Geothrix rubra</name>
    <dbReference type="NCBI Taxonomy" id="2927977"/>
    <lineage>
        <taxon>Bacteria</taxon>
        <taxon>Pseudomonadati</taxon>
        <taxon>Acidobacteriota</taxon>
        <taxon>Holophagae</taxon>
        <taxon>Holophagales</taxon>
        <taxon>Holophagaceae</taxon>
        <taxon>Geothrix</taxon>
    </lineage>
</organism>
<sequence length="220" mass="23879">MRRIVPPLRLAGLSLGLAALPLAAQWDLRLEVPRPSGQNLPQTLISGTGQLASGGLDTGRGFIASVNRRLFQVGPLFRMEAGLEYSQWKADGTLAQGSSVQGTALKQQGAGVGLNAQVWVPFTGLAGEIGVIQRFQRYTFDANGLSNARDLSRTWLRVGARWRLPLPVVHPYLAASYQQPITKDKPVRLNTAADLASYFTAQGNGQEFERMWTFGVGVAF</sequence>
<evidence type="ECO:0008006" key="3">
    <source>
        <dbReference type="Google" id="ProtNLM"/>
    </source>
</evidence>
<reference evidence="1 2" key="1">
    <citation type="journal article" date="2023" name="Antonie Van Leeuwenhoek">
        <title>Mesoterricola silvestris gen. nov., sp. nov., Mesoterricola sediminis sp. nov., Geothrix oryzae sp. nov., Geothrix edaphica sp. nov., Geothrix rubra sp. nov., and Geothrix limicola sp. nov., six novel members of Acidobacteriota isolated from soils.</title>
        <authorList>
            <person name="Itoh H."/>
            <person name="Sugisawa Y."/>
            <person name="Mise K."/>
            <person name="Xu Z."/>
            <person name="Kuniyasu M."/>
            <person name="Ushijima N."/>
            <person name="Kawano K."/>
            <person name="Kobayashi E."/>
            <person name="Shiratori Y."/>
            <person name="Masuda Y."/>
            <person name="Senoo K."/>
        </authorList>
    </citation>
    <scope>NUCLEOTIDE SEQUENCE [LARGE SCALE GENOMIC DNA]</scope>
    <source>
        <strain evidence="1 2">Red803</strain>
    </source>
</reference>
<evidence type="ECO:0000313" key="2">
    <source>
        <dbReference type="Proteomes" id="UP001165089"/>
    </source>
</evidence>
<gene>
    <name evidence="1" type="ORF">GETHPA_15110</name>
</gene>
<accession>A0ABQ5Q5T1</accession>
<dbReference type="RefSeq" id="WP_285724228.1">
    <property type="nucleotide sequence ID" value="NZ_BSDD01000002.1"/>
</dbReference>
<proteinExistence type="predicted"/>
<protein>
    <recommendedName>
        <fullName evidence="3">Outer membrane protein beta-barrel domain-containing protein</fullName>
    </recommendedName>
</protein>
<comment type="caution">
    <text evidence="1">The sequence shown here is derived from an EMBL/GenBank/DDBJ whole genome shotgun (WGS) entry which is preliminary data.</text>
</comment>
<keyword evidence="2" id="KW-1185">Reference proteome</keyword>
<name>A0ABQ5Q5T1_9BACT</name>
<dbReference type="Proteomes" id="UP001165089">
    <property type="component" value="Unassembled WGS sequence"/>
</dbReference>
<evidence type="ECO:0000313" key="1">
    <source>
        <dbReference type="EMBL" id="GLH69978.1"/>
    </source>
</evidence>